<proteinExistence type="predicted"/>
<feature type="region of interest" description="Disordered" evidence="1">
    <location>
        <begin position="97"/>
        <end position="119"/>
    </location>
</feature>
<evidence type="ECO:0000313" key="3">
    <source>
        <dbReference type="EMBL" id="KAK5169448.1"/>
    </source>
</evidence>
<dbReference type="GeneID" id="89926765"/>
<evidence type="ECO:0000313" key="4">
    <source>
        <dbReference type="Proteomes" id="UP001337655"/>
    </source>
</evidence>
<reference evidence="3 4" key="1">
    <citation type="submission" date="2023-08" db="EMBL/GenBank/DDBJ databases">
        <title>Black Yeasts Isolated from many extreme environments.</title>
        <authorList>
            <person name="Coleine C."/>
            <person name="Stajich J.E."/>
            <person name="Selbmann L."/>
        </authorList>
    </citation>
    <scope>NUCLEOTIDE SEQUENCE [LARGE SCALE GENOMIC DNA]</scope>
    <source>
        <strain evidence="3 4">CCFEE 5935</strain>
    </source>
</reference>
<keyword evidence="2" id="KW-0732">Signal</keyword>
<organism evidence="3 4">
    <name type="scientific">Saxophila tyrrhenica</name>
    <dbReference type="NCBI Taxonomy" id="1690608"/>
    <lineage>
        <taxon>Eukaryota</taxon>
        <taxon>Fungi</taxon>
        <taxon>Dikarya</taxon>
        <taxon>Ascomycota</taxon>
        <taxon>Pezizomycotina</taxon>
        <taxon>Dothideomycetes</taxon>
        <taxon>Dothideomycetidae</taxon>
        <taxon>Mycosphaerellales</taxon>
        <taxon>Extremaceae</taxon>
        <taxon>Saxophila</taxon>
    </lineage>
</organism>
<comment type="caution">
    <text evidence="3">The sequence shown here is derived from an EMBL/GenBank/DDBJ whole genome shotgun (WGS) entry which is preliminary data.</text>
</comment>
<feature type="chain" id="PRO_5043799107" evidence="2">
    <location>
        <begin position="22"/>
        <end position="257"/>
    </location>
</feature>
<protein>
    <submittedName>
        <fullName evidence="3">Uncharacterized protein</fullName>
    </submittedName>
</protein>
<gene>
    <name evidence="3" type="ORF">LTR77_005424</name>
</gene>
<feature type="signal peptide" evidence="2">
    <location>
        <begin position="1"/>
        <end position="21"/>
    </location>
</feature>
<evidence type="ECO:0000256" key="2">
    <source>
        <dbReference type="SAM" id="SignalP"/>
    </source>
</evidence>
<sequence>MRYYFRSTLIAASFLTTHAYALPRPATYSVVNVDGGQTQTALPTTVVHTVTDSTNSETTISVTIHESPATATIVSIPSTIVQTVAHATDTALVPEVSTLPHHPEAGPQESSSSSIPVVTPATVPNPVATVPHPETVTIVSLTTATPTTSYYDNGMWHTSYAIKQWPEWSNYEWLGAADGVLQQWWVELYDNQMSIMRWGDDDLALWGIREKLKDEATESGRTRSYDVMLATGFMGGKPASAAYGWILGWWNGIICIH</sequence>
<dbReference type="RefSeq" id="XP_064658794.1">
    <property type="nucleotide sequence ID" value="XM_064802669.1"/>
</dbReference>
<evidence type="ECO:0000256" key="1">
    <source>
        <dbReference type="SAM" id="MobiDB-lite"/>
    </source>
</evidence>
<name>A0AAV9P8J1_9PEZI</name>
<accession>A0AAV9P8J1</accession>
<dbReference type="AlphaFoldDB" id="A0AAV9P8J1"/>
<keyword evidence="4" id="KW-1185">Reference proteome</keyword>
<dbReference type="Proteomes" id="UP001337655">
    <property type="component" value="Unassembled WGS sequence"/>
</dbReference>
<dbReference type="EMBL" id="JAVRRT010000008">
    <property type="protein sequence ID" value="KAK5169448.1"/>
    <property type="molecule type" value="Genomic_DNA"/>
</dbReference>